<protein>
    <submittedName>
        <fullName evidence="1">Uncharacterized protein</fullName>
    </submittedName>
</protein>
<keyword evidence="2" id="KW-1185">Reference proteome</keyword>
<accession>A0A1Y2IW84</accession>
<sequence length="155" mass="17586">MYTRSKFTTSKARRAPGTVSQKVCFTESKPKGASGTEVNIPESQHDRAARAGRFVRIIARRGASSLLRWPSTPREGVRGVASGSRDRDEHRFLETLQIGCRWRGSVLVFIVDEWARRWVLARRYPGGVVQLDPRRPEVQRGAELVHGFVQIPFRT</sequence>
<organism evidence="1 2">
    <name type="scientific">Trametes coccinea (strain BRFM310)</name>
    <name type="common">Pycnoporus coccineus</name>
    <dbReference type="NCBI Taxonomy" id="1353009"/>
    <lineage>
        <taxon>Eukaryota</taxon>
        <taxon>Fungi</taxon>
        <taxon>Dikarya</taxon>
        <taxon>Basidiomycota</taxon>
        <taxon>Agaricomycotina</taxon>
        <taxon>Agaricomycetes</taxon>
        <taxon>Polyporales</taxon>
        <taxon>Polyporaceae</taxon>
        <taxon>Trametes</taxon>
    </lineage>
</organism>
<evidence type="ECO:0000313" key="1">
    <source>
        <dbReference type="EMBL" id="OSD05400.1"/>
    </source>
</evidence>
<gene>
    <name evidence="1" type="ORF">PYCCODRAFT_1235175</name>
</gene>
<name>A0A1Y2IW84_TRAC3</name>
<evidence type="ECO:0000313" key="2">
    <source>
        <dbReference type="Proteomes" id="UP000193067"/>
    </source>
</evidence>
<dbReference type="Proteomes" id="UP000193067">
    <property type="component" value="Unassembled WGS sequence"/>
</dbReference>
<reference evidence="1 2" key="1">
    <citation type="journal article" date="2015" name="Biotechnol. Biofuels">
        <title>Enhanced degradation of softwood versus hardwood by the white-rot fungus Pycnoporus coccineus.</title>
        <authorList>
            <person name="Couturier M."/>
            <person name="Navarro D."/>
            <person name="Chevret D."/>
            <person name="Henrissat B."/>
            <person name="Piumi F."/>
            <person name="Ruiz-Duenas F.J."/>
            <person name="Martinez A.T."/>
            <person name="Grigoriev I.V."/>
            <person name="Riley R."/>
            <person name="Lipzen A."/>
            <person name="Berrin J.G."/>
            <person name="Master E.R."/>
            <person name="Rosso M.N."/>
        </authorList>
    </citation>
    <scope>NUCLEOTIDE SEQUENCE [LARGE SCALE GENOMIC DNA]</scope>
    <source>
        <strain evidence="1 2">BRFM310</strain>
    </source>
</reference>
<dbReference type="AlphaFoldDB" id="A0A1Y2IW84"/>
<proteinExistence type="predicted"/>
<dbReference type="EMBL" id="KZ084093">
    <property type="protein sequence ID" value="OSD05400.1"/>
    <property type="molecule type" value="Genomic_DNA"/>
</dbReference>